<dbReference type="STRING" id="661478.OP10G_2221"/>
<reference evidence="2 3" key="1">
    <citation type="journal article" date="2014" name="PLoS ONE">
        <title>The first complete genome sequence of the class fimbriimonadia in the phylum armatimonadetes.</title>
        <authorList>
            <person name="Hu Z.Y."/>
            <person name="Wang Y.Z."/>
            <person name="Im W.T."/>
            <person name="Wang S.Y."/>
            <person name="Zhao G.P."/>
            <person name="Zheng H.J."/>
            <person name="Quan Z.X."/>
        </authorList>
    </citation>
    <scope>NUCLEOTIDE SEQUENCE [LARGE SCALE GENOMIC DNA]</scope>
    <source>
        <strain evidence="2">Gsoil 348</strain>
    </source>
</reference>
<organism evidence="2 3">
    <name type="scientific">Fimbriimonas ginsengisoli Gsoil 348</name>
    <dbReference type="NCBI Taxonomy" id="661478"/>
    <lineage>
        <taxon>Bacteria</taxon>
        <taxon>Bacillati</taxon>
        <taxon>Armatimonadota</taxon>
        <taxon>Fimbriimonadia</taxon>
        <taxon>Fimbriimonadales</taxon>
        <taxon>Fimbriimonadaceae</taxon>
        <taxon>Fimbriimonas</taxon>
    </lineage>
</organism>
<protein>
    <recommendedName>
        <fullName evidence="4">OstA family protein</fullName>
    </recommendedName>
</protein>
<feature type="signal peptide" evidence="1">
    <location>
        <begin position="1"/>
        <end position="19"/>
    </location>
</feature>
<dbReference type="Proteomes" id="UP000027982">
    <property type="component" value="Chromosome"/>
</dbReference>
<gene>
    <name evidence="2" type="ORF">OP10G_2221</name>
</gene>
<sequence length="259" mass="26570">MIRSTLAIAASVGLTVAFAATQGRRFQYSDGSMTVLSTSGRAELGRGDAYHFFLKGAVSIASLAQGLTLTADTVTCDTALGANKKTELRHAVATGGVHMVKTVTNKVGKQTTDITGTRADMQSAPNGSIVNLAGPVKIVSLDQVKRKTMTATGRSAVAVLEPGSKSSLSSGIRGATLQGPVHLVMVQSKAGTQGDSTLVADADRMEMKNLGKVPQVVLIGHVSGHGEGASRVGRFSGMTRATIQLNAQGEVTGFGTEAG</sequence>
<evidence type="ECO:0000313" key="2">
    <source>
        <dbReference type="EMBL" id="AIE85589.1"/>
    </source>
</evidence>
<dbReference type="EMBL" id="CP007139">
    <property type="protein sequence ID" value="AIE85589.1"/>
    <property type="molecule type" value="Genomic_DNA"/>
</dbReference>
<name>A0A068NVJ9_FIMGI</name>
<keyword evidence="3" id="KW-1185">Reference proteome</keyword>
<dbReference type="KEGG" id="fgi:OP10G_2221"/>
<keyword evidence="1" id="KW-0732">Signal</keyword>
<evidence type="ECO:0008006" key="4">
    <source>
        <dbReference type="Google" id="ProtNLM"/>
    </source>
</evidence>
<dbReference type="RefSeq" id="WP_025225847.1">
    <property type="nucleotide sequence ID" value="NZ_CP007139.1"/>
</dbReference>
<dbReference type="HOGENOM" id="CLU_1072620_0_0_0"/>
<proteinExistence type="predicted"/>
<evidence type="ECO:0000313" key="3">
    <source>
        <dbReference type="Proteomes" id="UP000027982"/>
    </source>
</evidence>
<dbReference type="AlphaFoldDB" id="A0A068NVJ9"/>
<evidence type="ECO:0000256" key="1">
    <source>
        <dbReference type="SAM" id="SignalP"/>
    </source>
</evidence>
<accession>A0A068NVJ9</accession>
<feature type="chain" id="PRO_5001651881" description="OstA family protein" evidence="1">
    <location>
        <begin position="20"/>
        <end position="259"/>
    </location>
</feature>